<dbReference type="CDD" id="cd16922">
    <property type="entry name" value="HATPase_EvgS-ArcB-TorS-like"/>
    <property type="match status" value="1"/>
</dbReference>
<evidence type="ECO:0000256" key="3">
    <source>
        <dbReference type="ARBA" id="ARBA00012438"/>
    </source>
</evidence>
<name>A0A2A6RIP6_9CHLR</name>
<dbReference type="GO" id="GO:0009927">
    <property type="term" value="F:histidine phosphotransfer kinase activity"/>
    <property type="evidence" value="ECO:0007669"/>
    <property type="project" value="TreeGrafter"/>
</dbReference>
<evidence type="ECO:0000256" key="7">
    <source>
        <dbReference type="ARBA" id="ARBA00023012"/>
    </source>
</evidence>
<feature type="domain" description="Response regulatory" evidence="11">
    <location>
        <begin position="671"/>
        <end position="786"/>
    </location>
</feature>
<dbReference type="InterPro" id="IPR000014">
    <property type="entry name" value="PAS"/>
</dbReference>
<dbReference type="Pfam" id="PF00512">
    <property type="entry name" value="HisKA"/>
    <property type="match status" value="1"/>
</dbReference>
<dbReference type="PROSITE" id="PS50113">
    <property type="entry name" value="PAC"/>
    <property type="match status" value="2"/>
</dbReference>
<keyword evidence="7" id="KW-0902">Two-component regulatory system</keyword>
<dbReference type="GO" id="GO:0000155">
    <property type="term" value="F:phosphorelay sensor kinase activity"/>
    <property type="evidence" value="ECO:0007669"/>
    <property type="project" value="InterPro"/>
</dbReference>
<feature type="domain" description="PAC" evidence="13">
    <location>
        <begin position="356"/>
        <end position="409"/>
    </location>
</feature>
<dbReference type="Pfam" id="PF08447">
    <property type="entry name" value="PAS_3"/>
    <property type="match status" value="2"/>
</dbReference>
<dbReference type="GO" id="GO:0005886">
    <property type="term" value="C:plasma membrane"/>
    <property type="evidence" value="ECO:0007669"/>
    <property type="project" value="TreeGrafter"/>
</dbReference>
<evidence type="ECO:0000259" key="11">
    <source>
        <dbReference type="PROSITE" id="PS50110"/>
    </source>
</evidence>
<dbReference type="InterPro" id="IPR000700">
    <property type="entry name" value="PAS-assoc_C"/>
</dbReference>
<keyword evidence="6" id="KW-0418">Kinase</keyword>
<dbReference type="EC" id="2.7.13.3" evidence="3"/>
<feature type="domain" description="PAC" evidence="13">
    <location>
        <begin position="204"/>
        <end position="258"/>
    </location>
</feature>
<dbReference type="NCBIfam" id="TIGR00229">
    <property type="entry name" value="sensory_box"/>
    <property type="match status" value="2"/>
</dbReference>
<dbReference type="Pfam" id="PF00989">
    <property type="entry name" value="PAS"/>
    <property type="match status" value="1"/>
</dbReference>
<evidence type="ECO:0000313" key="14">
    <source>
        <dbReference type="EMBL" id="PDW02755.1"/>
    </source>
</evidence>
<evidence type="ECO:0000313" key="15">
    <source>
        <dbReference type="Proteomes" id="UP000220527"/>
    </source>
</evidence>
<dbReference type="Gene3D" id="3.30.450.20">
    <property type="entry name" value="PAS domain"/>
    <property type="match status" value="3"/>
</dbReference>
<evidence type="ECO:0000256" key="1">
    <source>
        <dbReference type="ARBA" id="ARBA00000085"/>
    </source>
</evidence>
<dbReference type="GO" id="GO:0006355">
    <property type="term" value="P:regulation of DNA-templated transcription"/>
    <property type="evidence" value="ECO:0007669"/>
    <property type="project" value="InterPro"/>
</dbReference>
<dbReference type="CDD" id="cd00130">
    <property type="entry name" value="PAS"/>
    <property type="match status" value="3"/>
</dbReference>
<evidence type="ECO:0000256" key="6">
    <source>
        <dbReference type="ARBA" id="ARBA00022777"/>
    </source>
</evidence>
<dbReference type="Proteomes" id="UP000220527">
    <property type="component" value="Unassembled WGS sequence"/>
</dbReference>
<organism evidence="14 15">
    <name type="scientific">Candidatus Viridilinea mediisalina</name>
    <dbReference type="NCBI Taxonomy" id="2024553"/>
    <lineage>
        <taxon>Bacteria</taxon>
        <taxon>Bacillati</taxon>
        <taxon>Chloroflexota</taxon>
        <taxon>Chloroflexia</taxon>
        <taxon>Chloroflexales</taxon>
        <taxon>Chloroflexineae</taxon>
        <taxon>Oscillochloridaceae</taxon>
        <taxon>Candidatus Viridilinea</taxon>
    </lineage>
</organism>
<sequence>MTLTANLALQIMNNMHDALITVDLQGLITSWNRAAERIYGWQHAEVLGHAVDQVLQTDYSPLPNYAAIKTQLIQQGWWSGQIQQRHRNGQTLTIHSTVSVIYNDTAEHCGVVSINRDITDYAQLLDAPTAEVPTTASIGPGDGFWEWDIPNHRILFSSRMHELLERPAEQYVERDKSIFQMIHPDDFEYLDNQLNAHLQQRQPFNVEIRLHTGDTQDTYRWFLIRGQARWNAQGYPMSMLGTMTDIDDLRRDDLEVEDRKRNLEARFVEHSSSLQHNLQLVGSINAATPDFIYTYNLAERRFAYTNRSLLTMLGYEAPYTTNFSGHIPMNLVHPDDLDKLEAHFQQMTTLADDTLVEFEYRLRDAAEQWRWFYCREMVFQRQHNGQIAFILGIASDITLRKQTEDALRQAYNDLSSAHAQLDRANRLKNEFLANMTHELRTPLNAIIGRAESLLEQLYGHLNPRQHNAVVTIGESGRHLLELINDLLDLSKIEADRLYLEVEPVSIQDLCEACQRLMSTTAEKHQLTLRLQLDPALPLVFTDGRRLRQILLNLLANAIKFTPAGGHVDFQATWQPEVGHVVFTVVDNGIGIAEDDMDMLFQPFVQIDSGLQRQFPGTGLGLALVARLVDRMGGSIRVTSKLGQGSRFTIFLATGSEPLLQQQPKTVQQGLRVLLADDHGPNLIWYETLLSGLGYQVRIAHDGKECLQAANAILPDLMVIDLQMPQLAGIELIQRLRAIPALANTPLIALTALDRPNDEARCRAAGATHYLHKPLMPHLLLKIFNEI</sequence>
<dbReference type="SMART" id="SM00387">
    <property type="entry name" value="HATPase_c"/>
    <property type="match status" value="1"/>
</dbReference>
<dbReference type="InterPro" id="IPR004358">
    <property type="entry name" value="Sig_transdc_His_kin-like_C"/>
</dbReference>
<dbReference type="PRINTS" id="PR00344">
    <property type="entry name" value="BCTRLSENSOR"/>
</dbReference>
<keyword evidence="5" id="KW-0808">Transferase</keyword>
<evidence type="ECO:0000256" key="2">
    <source>
        <dbReference type="ARBA" id="ARBA00006402"/>
    </source>
</evidence>
<dbReference type="SMART" id="SM00091">
    <property type="entry name" value="PAS"/>
    <property type="match status" value="3"/>
</dbReference>
<evidence type="ECO:0000256" key="5">
    <source>
        <dbReference type="ARBA" id="ARBA00022679"/>
    </source>
</evidence>
<reference evidence="15" key="1">
    <citation type="submission" date="2017-08" db="EMBL/GenBank/DDBJ databases">
        <authorList>
            <person name="Grouzdev D.S."/>
            <person name="Gaisin V.A."/>
            <person name="Rysina M.S."/>
            <person name="Gorlenko V.M."/>
        </authorList>
    </citation>
    <scope>NUCLEOTIDE SEQUENCE [LARGE SCALE GENOMIC DNA]</scope>
    <source>
        <strain evidence="15">Kir15-3F</strain>
    </source>
</reference>
<dbReference type="OrthoDB" id="9801651at2"/>
<evidence type="ECO:0000256" key="4">
    <source>
        <dbReference type="ARBA" id="ARBA00022553"/>
    </source>
</evidence>
<keyword evidence="15" id="KW-1185">Reference proteome</keyword>
<dbReference type="SUPFAM" id="SSF55785">
    <property type="entry name" value="PYP-like sensor domain (PAS domain)"/>
    <property type="match status" value="3"/>
</dbReference>
<dbReference type="Pfam" id="PF02518">
    <property type="entry name" value="HATPase_c"/>
    <property type="match status" value="1"/>
</dbReference>
<dbReference type="InterPro" id="IPR036890">
    <property type="entry name" value="HATPase_C_sf"/>
</dbReference>
<dbReference type="EMBL" id="NQWI01000053">
    <property type="protein sequence ID" value="PDW02755.1"/>
    <property type="molecule type" value="Genomic_DNA"/>
</dbReference>
<feature type="modified residue" description="4-aspartylphosphate" evidence="9">
    <location>
        <position position="720"/>
    </location>
</feature>
<dbReference type="PROSITE" id="PS50112">
    <property type="entry name" value="PAS"/>
    <property type="match status" value="1"/>
</dbReference>
<evidence type="ECO:0000256" key="8">
    <source>
        <dbReference type="ARBA" id="ARBA00074306"/>
    </source>
</evidence>
<dbReference type="PROSITE" id="PS50109">
    <property type="entry name" value="HIS_KIN"/>
    <property type="match status" value="1"/>
</dbReference>
<dbReference type="InterPro" id="IPR011006">
    <property type="entry name" value="CheY-like_superfamily"/>
</dbReference>
<dbReference type="InterPro" id="IPR005467">
    <property type="entry name" value="His_kinase_dom"/>
</dbReference>
<proteinExistence type="inferred from homology"/>
<dbReference type="PANTHER" id="PTHR43047:SF63">
    <property type="entry name" value="HISTIDINE KINASE"/>
    <property type="match status" value="1"/>
</dbReference>
<dbReference type="Pfam" id="PF00072">
    <property type="entry name" value="Response_reg"/>
    <property type="match status" value="1"/>
</dbReference>
<dbReference type="InterPro" id="IPR036097">
    <property type="entry name" value="HisK_dim/P_sf"/>
</dbReference>
<dbReference type="SMART" id="SM00388">
    <property type="entry name" value="HisKA"/>
    <property type="match status" value="1"/>
</dbReference>
<evidence type="ECO:0000256" key="9">
    <source>
        <dbReference type="PROSITE-ProRule" id="PRU00169"/>
    </source>
</evidence>
<dbReference type="SMART" id="SM00086">
    <property type="entry name" value="PAC"/>
    <property type="match status" value="3"/>
</dbReference>
<evidence type="ECO:0000259" key="12">
    <source>
        <dbReference type="PROSITE" id="PS50112"/>
    </source>
</evidence>
<comment type="similarity">
    <text evidence="2">In the N-terminal section; belongs to the phytochrome family.</text>
</comment>
<dbReference type="Gene3D" id="3.30.565.10">
    <property type="entry name" value="Histidine kinase-like ATPase, C-terminal domain"/>
    <property type="match status" value="1"/>
</dbReference>
<dbReference type="InterPro" id="IPR013767">
    <property type="entry name" value="PAS_fold"/>
</dbReference>
<keyword evidence="4 9" id="KW-0597">Phosphoprotein</keyword>
<dbReference type="InterPro" id="IPR001789">
    <property type="entry name" value="Sig_transdc_resp-reg_receiver"/>
</dbReference>
<dbReference type="InterPro" id="IPR013655">
    <property type="entry name" value="PAS_fold_3"/>
</dbReference>
<dbReference type="PANTHER" id="PTHR43047">
    <property type="entry name" value="TWO-COMPONENT HISTIDINE PROTEIN KINASE"/>
    <property type="match status" value="1"/>
</dbReference>
<comment type="caution">
    <text evidence="14">The sequence shown here is derived from an EMBL/GenBank/DDBJ whole genome shotgun (WGS) entry which is preliminary data.</text>
</comment>
<dbReference type="FunFam" id="3.30.565.10:FF:000010">
    <property type="entry name" value="Sensor histidine kinase RcsC"/>
    <property type="match status" value="1"/>
</dbReference>
<dbReference type="InterPro" id="IPR003594">
    <property type="entry name" value="HATPase_dom"/>
</dbReference>
<dbReference type="RefSeq" id="WP_097644413.1">
    <property type="nucleotide sequence ID" value="NZ_NQWI01000053.1"/>
</dbReference>
<dbReference type="InterPro" id="IPR035965">
    <property type="entry name" value="PAS-like_dom_sf"/>
</dbReference>
<dbReference type="CDD" id="cd17546">
    <property type="entry name" value="REC_hyHK_CKI1_RcsC-like"/>
    <property type="match status" value="1"/>
</dbReference>
<evidence type="ECO:0000259" key="13">
    <source>
        <dbReference type="PROSITE" id="PS50113"/>
    </source>
</evidence>
<dbReference type="SUPFAM" id="SSF52172">
    <property type="entry name" value="CheY-like"/>
    <property type="match status" value="1"/>
</dbReference>
<accession>A0A2A6RIP6</accession>
<dbReference type="SUPFAM" id="SSF55874">
    <property type="entry name" value="ATPase domain of HSP90 chaperone/DNA topoisomerase II/histidine kinase"/>
    <property type="match status" value="1"/>
</dbReference>
<dbReference type="PROSITE" id="PS50110">
    <property type="entry name" value="RESPONSE_REGULATORY"/>
    <property type="match status" value="1"/>
</dbReference>
<comment type="catalytic activity">
    <reaction evidence="1">
        <text>ATP + protein L-histidine = ADP + protein N-phospho-L-histidine.</text>
        <dbReference type="EC" id="2.7.13.3"/>
    </reaction>
</comment>
<dbReference type="CDD" id="cd00082">
    <property type="entry name" value="HisKA"/>
    <property type="match status" value="1"/>
</dbReference>
<dbReference type="Gene3D" id="1.10.287.130">
    <property type="match status" value="1"/>
</dbReference>
<feature type="domain" description="Histidine kinase" evidence="10">
    <location>
        <begin position="434"/>
        <end position="655"/>
    </location>
</feature>
<evidence type="ECO:0000259" key="10">
    <source>
        <dbReference type="PROSITE" id="PS50109"/>
    </source>
</evidence>
<dbReference type="Gene3D" id="3.40.50.2300">
    <property type="match status" value="1"/>
</dbReference>
<protein>
    <recommendedName>
        <fullName evidence="8">Circadian input-output histidine kinase CikA</fullName>
        <ecNumber evidence="3">2.7.13.3</ecNumber>
    </recommendedName>
</protein>
<dbReference type="AlphaFoldDB" id="A0A2A6RIP6"/>
<dbReference type="SUPFAM" id="SSF47384">
    <property type="entry name" value="Homodimeric domain of signal transducing histidine kinase"/>
    <property type="match status" value="1"/>
</dbReference>
<gene>
    <name evidence="14" type="ORF">CJ255_12355</name>
</gene>
<dbReference type="InterPro" id="IPR003661">
    <property type="entry name" value="HisK_dim/P_dom"/>
</dbReference>
<dbReference type="SMART" id="SM00448">
    <property type="entry name" value="REC"/>
    <property type="match status" value="1"/>
</dbReference>
<feature type="domain" description="PAS" evidence="12">
    <location>
        <begin position="4"/>
        <end position="58"/>
    </location>
</feature>
<dbReference type="InterPro" id="IPR001610">
    <property type="entry name" value="PAC"/>
</dbReference>